<name>A0ABR2VV06_9FUNG</name>
<dbReference type="Proteomes" id="UP001479436">
    <property type="component" value="Unassembled WGS sequence"/>
</dbReference>
<reference evidence="2 3" key="1">
    <citation type="submission" date="2023-04" db="EMBL/GenBank/DDBJ databases">
        <title>Genome of Basidiobolus ranarum AG-B5.</title>
        <authorList>
            <person name="Stajich J.E."/>
            <person name="Carter-House D."/>
            <person name="Gryganskyi A."/>
        </authorList>
    </citation>
    <scope>NUCLEOTIDE SEQUENCE [LARGE SCALE GENOMIC DNA]</scope>
    <source>
        <strain evidence="2 3">AG-B5</strain>
    </source>
</reference>
<gene>
    <name evidence="2" type="ORF">K7432_010735</name>
</gene>
<keyword evidence="3" id="KW-1185">Reference proteome</keyword>
<accession>A0ABR2VV06</accession>
<protein>
    <recommendedName>
        <fullName evidence="1">Arrestin C-terminal-like domain-containing protein</fullName>
    </recommendedName>
</protein>
<proteinExistence type="predicted"/>
<dbReference type="InterPro" id="IPR014752">
    <property type="entry name" value="Arrestin-like_C"/>
</dbReference>
<dbReference type="EMBL" id="JASJQH010007636">
    <property type="protein sequence ID" value="KAK9703437.1"/>
    <property type="molecule type" value="Genomic_DNA"/>
</dbReference>
<organism evidence="2 3">
    <name type="scientific">Basidiobolus ranarum</name>
    <dbReference type="NCBI Taxonomy" id="34480"/>
    <lineage>
        <taxon>Eukaryota</taxon>
        <taxon>Fungi</taxon>
        <taxon>Fungi incertae sedis</taxon>
        <taxon>Zoopagomycota</taxon>
        <taxon>Entomophthoromycotina</taxon>
        <taxon>Basidiobolomycetes</taxon>
        <taxon>Basidiobolales</taxon>
        <taxon>Basidiobolaceae</taxon>
        <taxon>Basidiobolus</taxon>
    </lineage>
</organism>
<dbReference type="Gene3D" id="2.60.40.640">
    <property type="match status" value="1"/>
</dbReference>
<dbReference type="PANTHER" id="PTHR11188">
    <property type="entry name" value="ARRESTIN DOMAIN CONTAINING PROTEIN"/>
    <property type="match status" value="1"/>
</dbReference>
<dbReference type="Pfam" id="PF02752">
    <property type="entry name" value="Arrestin_C"/>
    <property type="match status" value="1"/>
</dbReference>
<feature type="domain" description="Arrestin C-terminal-like" evidence="1">
    <location>
        <begin position="146"/>
        <end position="283"/>
    </location>
</feature>
<dbReference type="PANTHER" id="PTHR11188:SF17">
    <property type="entry name" value="FI21816P1"/>
    <property type="match status" value="1"/>
</dbReference>
<dbReference type="SMART" id="SM01017">
    <property type="entry name" value="Arrestin_C"/>
    <property type="match status" value="1"/>
</dbReference>
<evidence type="ECO:0000313" key="3">
    <source>
        <dbReference type="Proteomes" id="UP001479436"/>
    </source>
</evidence>
<evidence type="ECO:0000313" key="2">
    <source>
        <dbReference type="EMBL" id="KAK9703437.1"/>
    </source>
</evidence>
<dbReference type="InterPro" id="IPR011022">
    <property type="entry name" value="Arrestin_C-like"/>
</dbReference>
<comment type="caution">
    <text evidence="2">The sequence shown here is derived from an EMBL/GenBank/DDBJ whole genome shotgun (WGS) entry which is preliminary data.</text>
</comment>
<sequence length="319" mass="35996">MSRMTHEDILQVRLSNDVVVMHGSPEDSVGSVVSGTVLFTPSKSIKIRYICLKLEGTLSLENSQELYGAYKVLTQNKLLLLGPSVGYHCFEGQRQYRFDFELPLKGDLPETVEVPYGRILYQSFRVERVYLPTEIPEVSNYSSGIWGKFIYYHISIPQGIVTIGNTLSATAKYVFKSSALKLDKISLRLMEVTTYRHPTTMIATSESTQLANSIRQFSELLHHIELCVGEKIKVKIPTISGCDCETNFITITHKLMIKSRFVDSDKRKWSAMVEIPILLQSPIQCELSRSPPSYSNLNAEYLCATPPPAYMSKEMALCT</sequence>
<dbReference type="InterPro" id="IPR050357">
    <property type="entry name" value="Arrestin_domain-protein"/>
</dbReference>
<evidence type="ECO:0000259" key="1">
    <source>
        <dbReference type="SMART" id="SM01017"/>
    </source>
</evidence>